<evidence type="ECO:0000256" key="5">
    <source>
        <dbReference type="SAM" id="SignalP"/>
    </source>
</evidence>
<feature type="repeat" description="TPR" evidence="3">
    <location>
        <begin position="203"/>
        <end position="236"/>
    </location>
</feature>
<dbReference type="SUPFAM" id="SSF48452">
    <property type="entry name" value="TPR-like"/>
    <property type="match status" value="4"/>
</dbReference>
<protein>
    <submittedName>
        <fullName evidence="6">Uncharacterized protein</fullName>
    </submittedName>
</protein>
<proteinExistence type="predicted"/>
<dbReference type="Pfam" id="PF14559">
    <property type="entry name" value="TPR_19"/>
    <property type="match status" value="3"/>
</dbReference>
<evidence type="ECO:0000256" key="4">
    <source>
        <dbReference type="SAM" id="MobiDB-lite"/>
    </source>
</evidence>
<dbReference type="PROSITE" id="PS50293">
    <property type="entry name" value="TPR_REGION"/>
    <property type="match status" value="1"/>
</dbReference>
<feature type="signal peptide" evidence="5">
    <location>
        <begin position="1"/>
        <end position="22"/>
    </location>
</feature>
<dbReference type="PROSITE" id="PS50005">
    <property type="entry name" value="TPR"/>
    <property type="match status" value="4"/>
</dbReference>
<evidence type="ECO:0000313" key="6">
    <source>
        <dbReference type="EMBL" id="AUB80928.1"/>
    </source>
</evidence>
<evidence type="ECO:0000256" key="3">
    <source>
        <dbReference type="PROSITE-ProRule" id="PRU00339"/>
    </source>
</evidence>
<dbReference type="Gene3D" id="1.25.40.10">
    <property type="entry name" value="Tetratricopeptide repeat domain"/>
    <property type="match status" value="6"/>
</dbReference>
<keyword evidence="7" id="KW-1185">Reference proteome</keyword>
<organism evidence="6 7">
    <name type="scientific">Candidatus Thiodictyon syntrophicum</name>
    <dbReference type="NCBI Taxonomy" id="1166950"/>
    <lineage>
        <taxon>Bacteria</taxon>
        <taxon>Pseudomonadati</taxon>
        <taxon>Pseudomonadota</taxon>
        <taxon>Gammaproteobacteria</taxon>
        <taxon>Chromatiales</taxon>
        <taxon>Chromatiaceae</taxon>
        <taxon>Thiodictyon</taxon>
    </lineage>
</organism>
<dbReference type="Pfam" id="PF13432">
    <property type="entry name" value="TPR_16"/>
    <property type="match status" value="3"/>
</dbReference>
<dbReference type="Proteomes" id="UP000232638">
    <property type="component" value="Chromosome"/>
</dbReference>
<accession>A0A2K8U5Q7</accession>
<dbReference type="EMBL" id="CP020370">
    <property type="protein sequence ID" value="AUB80928.1"/>
    <property type="molecule type" value="Genomic_DNA"/>
</dbReference>
<feature type="repeat" description="TPR" evidence="3">
    <location>
        <begin position="474"/>
        <end position="507"/>
    </location>
</feature>
<dbReference type="InterPro" id="IPR019734">
    <property type="entry name" value="TPR_rpt"/>
</dbReference>
<dbReference type="PANTHER" id="PTHR44858">
    <property type="entry name" value="TETRATRICOPEPTIDE REPEAT PROTEIN 6"/>
    <property type="match status" value="1"/>
</dbReference>
<dbReference type="RefSeq" id="WP_100918708.1">
    <property type="nucleotide sequence ID" value="NZ_CP020370.1"/>
</dbReference>
<evidence type="ECO:0000313" key="7">
    <source>
        <dbReference type="Proteomes" id="UP000232638"/>
    </source>
</evidence>
<evidence type="ECO:0000256" key="1">
    <source>
        <dbReference type="ARBA" id="ARBA00022737"/>
    </source>
</evidence>
<dbReference type="SMART" id="SM00028">
    <property type="entry name" value="TPR"/>
    <property type="match status" value="14"/>
</dbReference>
<feature type="region of interest" description="Disordered" evidence="4">
    <location>
        <begin position="919"/>
        <end position="941"/>
    </location>
</feature>
<keyword evidence="1" id="KW-0677">Repeat</keyword>
<name>A0A2K8U5Q7_9GAMM</name>
<dbReference type="AlphaFoldDB" id="A0A2K8U5Q7"/>
<dbReference type="InterPro" id="IPR014266">
    <property type="entry name" value="PEP-CTERM_TPR_PrsT"/>
</dbReference>
<dbReference type="OrthoDB" id="5959200at2"/>
<dbReference type="PANTHER" id="PTHR44858:SF1">
    <property type="entry name" value="UDP-N-ACETYLGLUCOSAMINE--PEPTIDE N-ACETYLGLUCOSAMINYLTRANSFERASE SPINDLY-RELATED"/>
    <property type="match status" value="1"/>
</dbReference>
<feature type="repeat" description="TPR" evidence="3">
    <location>
        <begin position="847"/>
        <end position="880"/>
    </location>
</feature>
<gene>
    <name evidence="6" type="ORF">THSYN_08175</name>
</gene>
<feature type="chain" id="PRO_5014914234" evidence="5">
    <location>
        <begin position="23"/>
        <end position="941"/>
    </location>
</feature>
<keyword evidence="5" id="KW-0732">Signal</keyword>
<evidence type="ECO:0000256" key="2">
    <source>
        <dbReference type="ARBA" id="ARBA00022803"/>
    </source>
</evidence>
<dbReference type="InterPro" id="IPR011990">
    <property type="entry name" value="TPR-like_helical_dom_sf"/>
</dbReference>
<dbReference type="NCBIfam" id="TIGR02917">
    <property type="entry name" value="PEP_TPR_lipo"/>
    <property type="match status" value="1"/>
</dbReference>
<feature type="repeat" description="TPR" evidence="3">
    <location>
        <begin position="644"/>
        <end position="677"/>
    </location>
</feature>
<dbReference type="InterPro" id="IPR050498">
    <property type="entry name" value="Ycf3"/>
</dbReference>
<keyword evidence="2 3" id="KW-0802">TPR repeat</keyword>
<reference evidence="6 7" key="1">
    <citation type="submission" date="2017-03" db="EMBL/GenBank/DDBJ databases">
        <title>Complete genome sequence of Candidatus 'Thiodictyon syntrophicum' sp. nov. strain Cad16T, a photolithoautotroph purple sulfur bacterium isolated from an alpine meromictic lake.</title>
        <authorList>
            <person name="Luedin S.M."/>
            <person name="Pothier J.F."/>
            <person name="Danza F."/>
            <person name="Storelli N."/>
            <person name="Wittwer M."/>
            <person name="Tonolla M."/>
        </authorList>
    </citation>
    <scope>NUCLEOTIDE SEQUENCE [LARGE SCALE GENOMIC DNA]</scope>
    <source>
        <strain evidence="6 7">Cad16T</strain>
    </source>
</reference>
<dbReference type="KEGG" id="tsy:THSYN_08175"/>
<sequence length="941" mass="98120">MSRRYITLAVVLIAGASHLAGAVEAENYLAKARQLVASNQPEAALIEYANAVQQEPDNAEVRLQLGLLELALGNGAAAEKELAIVADSLPAQETAVPLAQARLLAGRPAAIADADAASSLAAIGDLTELTSEQRATLMGIHGQALLALDHREDASQLFEAALAQNASEVYALLGQAMLARRDSGPDETALTLARLRDIHPEFAPAWSYSGDIERERKDFSAAAAAYSKALALQPNRFSDRLHLALTHLALKDYTGAANDAQALEALRPRGAGAALIRGLIAFQQGGFAAAQVQFDAALAADRDYLPAILYAGLTAAAIGNNEQARAQLLRFTAAGPDHPVALVALAAVLGAQGDIGAARATLERALAADPANPAALDLLGRVEIAAGHPEDASVAFARLVEQDPNSALAQLKLGAALAADGQAVPAGEALTRSLQLPSSADLDPAVRIRVLLSTGQADAALAAADTLTKEQPNAAAFLTLGQVYQARRELDQAQGAYARALKLEPANPAVQQAQGRLMLARGDAASAEPLLRQVVKAQPDNLGAAILWAESLARLGRIAPAVAALEAAARAHPQAWQPRLLLARHYRSRGNPAEALTLVSALGQTSADNPLLVEEQGLDQLTGGDAAKAQETMELLVKLAPASGRARYRLAQARMALGAADQARDDLEEALRLEPKLVEAQVVLARLALAGNDLERATQLVNSLLTAQSTNPDVLALSGALAMRRGDAKAAITAYEAAMARQPAGGLAVALAMARLSAGDTAAGLAGLQTWVEAHPDDHSARLSLGNLAMVARNTRLAKTQFQTLIKNGAGTPTAHANLAQILIGEKDLNGALINAQRAVELAPQEAQLRDTVGLILLFRKDYPNALSAFNQGLALAPQDPGLHYHKAVALESLDQRAQALAALNAALDSGREFAESKDAQALRTRLSGDAEPAAPTSQRP</sequence>